<organism evidence="2 3">
    <name type="scientific">Musa acuminata subsp. malaccensis</name>
    <name type="common">Wild banana</name>
    <name type="synonym">Musa malaccensis</name>
    <dbReference type="NCBI Taxonomy" id="214687"/>
    <lineage>
        <taxon>Eukaryota</taxon>
        <taxon>Viridiplantae</taxon>
        <taxon>Streptophyta</taxon>
        <taxon>Embryophyta</taxon>
        <taxon>Tracheophyta</taxon>
        <taxon>Spermatophyta</taxon>
        <taxon>Magnoliopsida</taxon>
        <taxon>Liliopsida</taxon>
        <taxon>Zingiberales</taxon>
        <taxon>Musaceae</taxon>
        <taxon>Musa</taxon>
    </lineage>
</organism>
<dbReference type="AlphaFoldDB" id="A0A804U5K8"/>
<name>A0A804U5K8_MUSAM</name>
<keyword evidence="1" id="KW-0472">Membrane</keyword>
<feature type="transmembrane region" description="Helical" evidence="1">
    <location>
        <begin position="41"/>
        <end position="64"/>
    </location>
</feature>
<keyword evidence="1" id="KW-0812">Transmembrane</keyword>
<reference evidence="2" key="1">
    <citation type="submission" date="2021-05" db="UniProtKB">
        <authorList>
            <consortium name="EnsemblPlants"/>
        </authorList>
    </citation>
    <scope>IDENTIFICATION</scope>
    <source>
        <strain evidence="2">subsp. malaccensis</strain>
    </source>
</reference>
<evidence type="ECO:0000313" key="3">
    <source>
        <dbReference type="Proteomes" id="UP000012960"/>
    </source>
</evidence>
<dbReference type="InParanoid" id="A0A804U5K8"/>
<dbReference type="Proteomes" id="UP000012960">
    <property type="component" value="Unplaced"/>
</dbReference>
<dbReference type="EnsemblPlants" id="mito11_t00050.1">
    <property type="protein sequence ID" value="mito11_p00050.1"/>
    <property type="gene ID" value="mito11_g00050"/>
</dbReference>
<keyword evidence="1" id="KW-1133">Transmembrane helix</keyword>
<keyword evidence="3" id="KW-1185">Reference proteome</keyword>
<proteinExistence type="predicted"/>
<protein>
    <submittedName>
        <fullName evidence="2">Uncharacterized protein</fullName>
    </submittedName>
</protein>
<evidence type="ECO:0000256" key="1">
    <source>
        <dbReference type="SAM" id="Phobius"/>
    </source>
</evidence>
<sequence>MSVYLSCLSDFPFENRLTQHPSLALSRYQVLALVRILRLSLLSLIFALSLSIYLVSLSLVSLYYQHWCLGLWKVVRF</sequence>
<evidence type="ECO:0000313" key="2">
    <source>
        <dbReference type="EnsemblPlants" id="mito11_p00050.1"/>
    </source>
</evidence>
<accession>A0A804U5K8</accession>
<dbReference type="Gramene" id="mito11_t00050.1">
    <property type="protein sequence ID" value="mito11_p00050.1"/>
    <property type="gene ID" value="mito11_g00050"/>
</dbReference>